<dbReference type="GeneID" id="85452344"/>
<keyword evidence="3" id="KW-1185">Reference proteome</keyword>
<gene>
    <name evidence="2" type="ORF">BDP55DRAFT_526906</name>
</gene>
<name>A0AAJ0AIR0_9PEZI</name>
<dbReference type="Pfam" id="PF06985">
    <property type="entry name" value="HET"/>
    <property type="match status" value="1"/>
</dbReference>
<comment type="caution">
    <text evidence="2">The sequence shown here is derived from an EMBL/GenBank/DDBJ whole genome shotgun (WGS) entry which is preliminary data.</text>
</comment>
<dbReference type="InterPro" id="IPR052895">
    <property type="entry name" value="HetReg/Transcr_Mod"/>
</dbReference>
<feature type="non-terminal residue" evidence="2">
    <location>
        <position position="524"/>
    </location>
</feature>
<proteinExistence type="predicted"/>
<evidence type="ECO:0000313" key="2">
    <source>
        <dbReference type="EMBL" id="KAK1673970.1"/>
    </source>
</evidence>
<reference evidence="2" key="1">
    <citation type="submission" date="2021-06" db="EMBL/GenBank/DDBJ databases">
        <title>Comparative genomics, transcriptomics and evolutionary studies reveal genomic signatures of adaptation to plant cell wall in hemibiotrophic fungi.</title>
        <authorList>
            <consortium name="DOE Joint Genome Institute"/>
            <person name="Baroncelli R."/>
            <person name="Diaz J.F."/>
            <person name="Benocci T."/>
            <person name="Peng M."/>
            <person name="Battaglia E."/>
            <person name="Haridas S."/>
            <person name="Andreopoulos W."/>
            <person name="Labutti K."/>
            <person name="Pangilinan J."/>
            <person name="Floch G.L."/>
            <person name="Makela M.R."/>
            <person name="Henrissat B."/>
            <person name="Grigoriev I.V."/>
            <person name="Crouch J.A."/>
            <person name="De Vries R.P."/>
            <person name="Sukno S.A."/>
            <person name="Thon M.R."/>
        </authorList>
    </citation>
    <scope>NUCLEOTIDE SEQUENCE</scope>
    <source>
        <strain evidence="2">CBS 193.32</strain>
    </source>
</reference>
<dbReference type="RefSeq" id="XP_060427973.1">
    <property type="nucleotide sequence ID" value="XM_060567818.1"/>
</dbReference>
<dbReference type="Proteomes" id="UP001224890">
    <property type="component" value="Unassembled WGS sequence"/>
</dbReference>
<evidence type="ECO:0000313" key="3">
    <source>
        <dbReference type="Proteomes" id="UP001224890"/>
    </source>
</evidence>
<dbReference type="EMBL" id="JAHMHR010000028">
    <property type="protein sequence ID" value="KAK1673970.1"/>
    <property type="molecule type" value="Genomic_DNA"/>
</dbReference>
<accession>A0AAJ0AIR0</accession>
<feature type="domain" description="Heterokaryon incompatibility" evidence="1">
    <location>
        <begin position="42"/>
        <end position="245"/>
    </location>
</feature>
<evidence type="ECO:0000259" key="1">
    <source>
        <dbReference type="Pfam" id="PF06985"/>
    </source>
</evidence>
<dbReference type="PANTHER" id="PTHR24148:SF73">
    <property type="entry name" value="HET DOMAIN PROTEIN (AFU_ORTHOLOGUE AFUA_8G01020)"/>
    <property type="match status" value="1"/>
</dbReference>
<sequence length="524" mass="60644">MSTFKYDEKLAPNQIRLIQLFPGQWLDDLESRLYLADRDHKYQALSYAWGSSKRSNQVSVNGKIHKITFNLDRALRSVRRQTEIITLWVDSICINQDDATEKGQQVGWMHDIFGSAMGVTAYIGDGLDRSRKDYSRSFEMLGQNPLVDFEPLDSWTSEPKNHLDGLRDSVPASLTEHQEIVYLFSLLMLFFYSSPFGREMMRLDQSLHQYNVEHNLSDAQLQPVIERMRLFATSDWWNRMWIVQEACAARQLTVVYGRASVPFSYIEEAAQGYLQSPTAKHPDLARVMRFLADKITPISPARRLGRTKEKVVLSATTSSSLLWLLRRFRHRKSSEPRDKIFALLKLAEDMKARRPFQHNQMTIEADYEDDVSEVFSHAAFEIIRHTGLLWMTTSDLLAKSRKDIPSWVPDWSSEYMASGFDQRRYRLQEATVLGYNAGRARFQHFRSISREDSVRNLPRQHLEALLNYDDDEWKPVHSLPTMIKYTSSPPFREKMQRSALIIKGVACSVIGVASQVIRSDLSNI</sequence>
<dbReference type="PANTHER" id="PTHR24148">
    <property type="entry name" value="ANKYRIN REPEAT DOMAIN-CONTAINING PROTEIN 39 HOMOLOG-RELATED"/>
    <property type="match status" value="1"/>
</dbReference>
<dbReference type="InterPro" id="IPR010730">
    <property type="entry name" value="HET"/>
</dbReference>
<dbReference type="AlphaFoldDB" id="A0AAJ0AIR0"/>
<organism evidence="2 3">
    <name type="scientific">Colletotrichum godetiae</name>
    <dbReference type="NCBI Taxonomy" id="1209918"/>
    <lineage>
        <taxon>Eukaryota</taxon>
        <taxon>Fungi</taxon>
        <taxon>Dikarya</taxon>
        <taxon>Ascomycota</taxon>
        <taxon>Pezizomycotina</taxon>
        <taxon>Sordariomycetes</taxon>
        <taxon>Hypocreomycetidae</taxon>
        <taxon>Glomerellales</taxon>
        <taxon>Glomerellaceae</taxon>
        <taxon>Colletotrichum</taxon>
        <taxon>Colletotrichum acutatum species complex</taxon>
    </lineage>
</organism>
<protein>
    <submittedName>
        <fullName evidence="2">Heterokaryon incompatibility protein</fullName>
    </submittedName>
</protein>